<evidence type="ECO:0000256" key="1">
    <source>
        <dbReference type="SAM" id="MobiDB-lite"/>
    </source>
</evidence>
<reference evidence="3" key="1">
    <citation type="submission" date="2016-06" db="EMBL/GenBank/DDBJ databases">
        <title>Parallel loss of symbiosis genes in relatives of nitrogen-fixing non-legume Parasponia.</title>
        <authorList>
            <person name="Van Velzen R."/>
            <person name="Holmer R."/>
            <person name="Bu F."/>
            <person name="Rutten L."/>
            <person name="Van Zeijl A."/>
            <person name="Liu W."/>
            <person name="Santuari L."/>
            <person name="Cao Q."/>
            <person name="Sharma T."/>
            <person name="Shen D."/>
            <person name="Roswanjaya Y."/>
            <person name="Wardhani T."/>
            <person name="Kalhor M.S."/>
            <person name="Jansen J."/>
            <person name="Van den Hoogen J."/>
            <person name="Gungor B."/>
            <person name="Hartog M."/>
            <person name="Hontelez J."/>
            <person name="Verver J."/>
            <person name="Yang W.-C."/>
            <person name="Schijlen E."/>
            <person name="Repin R."/>
            <person name="Schilthuizen M."/>
            <person name="Schranz E."/>
            <person name="Heidstra R."/>
            <person name="Miyata K."/>
            <person name="Fedorova E."/>
            <person name="Kohlen W."/>
            <person name="Bisseling T."/>
            <person name="Smit S."/>
            <person name="Geurts R."/>
        </authorList>
    </citation>
    <scope>NUCLEOTIDE SEQUENCE [LARGE SCALE GENOMIC DNA]</scope>
    <source>
        <strain evidence="3">cv. RG33-2</strain>
    </source>
</reference>
<name>A0A2P5FQN0_TREOI</name>
<proteinExistence type="predicted"/>
<dbReference type="InParanoid" id="A0A2P5FQN0"/>
<dbReference type="EMBL" id="JXTC01000014">
    <property type="protein sequence ID" value="POO00118.1"/>
    <property type="molecule type" value="Genomic_DNA"/>
</dbReference>
<feature type="compositionally biased region" description="Polar residues" evidence="1">
    <location>
        <begin position="1"/>
        <end position="10"/>
    </location>
</feature>
<evidence type="ECO:0000313" key="2">
    <source>
        <dbReference type="EMBL" id="POO00118.1"/>
    </source>
</evidence>
<sequence>MFLVVTSNHNLKGPEFESPFPQLRKKNRTRKQGNHILGKWTENEREETDLTGGNRKRIQERSILVGEWEWEWGSEDFKEDEERVKAESSRSMKLESQEE</sequence>
<keyword evidence="3" id="KW-1185">Reference proteome</keyword>
<dbReference type="Proteomes" id="UP000237000">
    <property type="component" value="Unassembled WGS sequence"/>
</dbReference>
<evidence type="ECO:0000313" key="3">
    <source>
        <dbReference type="Proteomes" id="UP000237000"/>
    </source>
</evidence>
<feature type="region of interest" description="Disordered" evidence="1">
    <location>
        <begin position="1"/>
        <end position="51"/>
    </location>
</feature>
<accession>A0A2P5FQN0</accession>
<gene>
    <name evidence="2" type="ORF">TorRG33x02_038960</name>
</gene>
<comment type="caution">
    <text evidence="2">The sequence shown here is derived from an EMBL/GenBank/DDBJ whole genome shotgun (WGS) entry which is preliminary data.</text>
</comment>
<protein>
    <submittedName>
        <fullName evidence="2">Uncharacterized protein</fullName>
    </submittedName>
</protein>
<dbReference type="AlphaFoldDB" id="A0A2P5FQN0"/>
<dbReference type="OrthoDB" id="10353505at2759"/>
<organism evidence="2 3">
    <name type="scientific">Trema orientale</name>
    <name type="common">Charcoal tree</name>
    <name type="synonym">Celtis orientalis</name>
    <dbReference type="NCBI Taxonomy" id="63057"/>
    <lineage>
        <taxon>Eukaryota</taxon>
        <taxon>Viridiplantae</taxon>
        <taxon>Streptophyta</taxon>
        <taxon>Embryophyta</taxon>
        <taxon>Tracheophyta</taxon>
        <taxon>Spermatophyta</taxon>
        <taxon>Magnoliopsida</taxon>
        <taxon>eudicotyledons</taxon>
        <taxon>Gunneridae</taxon>
        <taxon>Pentapetalae</taxon>
        <taxon>rosids</taxon>
        <taxon>fabids</taxon>
        <taxon>Rosales</taxon>
        <taxon>Cannabaceae</taxon>
        <taxon>Trema</taxon>
    </lineage>
</organism>
<feature type="compositionally biased region" description="Basic residues" evidence="1">
    <location>
        <begin position="23"/>
        <end position="33"/>
    </location>
</feature>